<name>A0AAD4C597_BOLED</name>
<feature type="compositionally biased region" description="Basic and acidic residues" evidence="1">
    <location>
        <begin position="571"/>
        <end position="602"/>
    </location>
</feature>
<dbReference type="GO" id="GO:0030010">
    <property type="term" value="P:establishment of cell polarity"/>
    <property type="evidence" value="ECO:0007669"/>
    <property type="project" value="TreeGrafter"/>
</dbReference>
<feature type="region of interest" description="Disordered" evidence="1">
    <location>
        <begin position="474"/>
        <end position="660"/>
    </location>
</feature>
<feature type="compositionally biased region" description="Low complexity" evidence="1">
    <location>
        <begin position="819"/>
        <end position="837"/>
    </location>
</feature>
<reference evidence="3" key="2">
    <citation type="journal article" date="2020" name="Nat. Commun.">
        <title>Large-scale genome sequencing of mycorrhizal fungi provides insights into the early evolution of symbiotic traits.</title>
        <authorList>
            <person name="Miyauchi S."/>
            <person name="Kiss E."/>
            <person name="Kuo A."/>
            <person name="Drula E."/>
            <person name="Kohler A."/>
            <person name="Sanchez-Garcia M."/>
            <person name="Morin E."/>
            <person name="Andreopoulos B."/>
            <person name="Barry K.W."/>
            <person name="Bonito G."/>
            <person name="Buee M."/>
            <person name="Carver A."/>
            <person name="Chen C."/>
            <person name="Cichocki N."/>
            <person name="Clum A."/>
            <person name="Culley D."/>
            <person name="Crous P.W."/>
            <person name="Fauchery L."/>
            <person name="Girlanda M."/>
            <person name="Hayes R.D."/>
            <person name="Keri Z."/>
            <person name="LaButti K."/>
            <person name="Lipzen A."/>
            <person name="Lombard V."/>
            <person name="Magnuson J."/>
            <person name="Maillard F."/>
            <person name="Murat C."/>
            <person name="Nolan M."/>
            <person name="Ohm R.A."/>
            <person name="Pangilinan J."/>
            <person name="Pereira M.F."/>
            <person name="Perotto S."/>
            <person name="Peter M."/>
            <person name="Pfister S."/>
            <person name="Riley R."/>
            <person name="Sitrit Y."/>
            <person name="Stielow J.B."/>
            <person name="Szollosi G."/>
            <person name="Zifcakova L."/>
            <person name="Stursova M."/>
            <person name="Spatafora J.W."/>
            <person name="Tedersoo L."/>
            <person name="Vaario L.M."/>
            <person name="Yamada A."/>
            <person name="Yan M."/>
            <person name="Wang P."/>
            <person name="Xu J."/>
            <person name="Bruns T."/>
            <person name="Baldrian P."/>
            <person name="Vilgalys R."/>
            <person name="Dunand C."/>
            <person name="Henrissat B."/>
            <person name="Grigoriev I.V."/>
            <person name="Hibbett D."/>
            <person name="Nagy L.G."/>
            <person name="Martin F.M."/>
        </authorList>
    </citation>
    <scope>NUCLEOTIDE SEQUENCE</scope>
    <source>
        <strain evidence="3">BED1</strain>
    </source>
</reference>
<comment type="caution">
    <text evidence="3">The sequence shown here is derived from an EMBL/GenBank/DDBJ whole genome shotgun (WGS) entry which is preliminary data.</text>
</comment>
<feature type="region of interest" description="Disordered" evidence="1">
    <location>
        <begin position="362"/>
        <end position="437"/>
    </location>
</feature>
<reference evidence="3" key="1">
    <citation type="submission" date="2019-10" db="EMBL/GenBank/DDBJ databases">
        <authorList>
            <consortium name="DOE Joint Genome Institute"/>
            <person name="Kuo A."/>
            <person name="Miyauchi S."/>
            <person name="Kiss E."/>
            <person name="Drula E."/>
            <person name="Kohler A."/>
            <person name="Sanchez-Garcia M."/>
            <person name="Andreopoulos B."/>
            <person name="Barry K.W."/>
            <person name="Bonito G."/>
            <person name="Buee M."/>
            <person name="Carver A."/>
            <person name="Chen C."/>
            <person name="Cichocki N."/>
            <person name="Clum A."/>
            <person name="Culley D."/>
            <person name="Crous P.W."/>
            <person name="Fauchery L."/>
            <person name="Girlanda M."/>
            <person name="Hayes R."/>
            <person name="Keri Z."/>
            <person name="LaButti K."/>
            <person name="Lipzen A."/>
            <person name="Lombard V."/>
            <person name="Magnuson J."/>
            <person name="Maillard F."/>
            <person name="Morin E."/>
            <person name="Murat C."/>
            <person name="Nolan M."/>
            <person name="Ohm R."/>
            <person name="Pangilinan J."/>
            <person name="Pereira M."/>
            <person name="Perotto S."/>
            <person name="Peter M."/>
            <person name="Riley R."/>
            <person name="Sitrit Y."/>
            <person name="Stielow B."/>
            <person name="Szollosi G."/>
            <person name="Zifcakova L."/>
            <person name="Stursova M."/>
            <person name="Spatafora J.W."/>
            <person name="Tedersoo L."/>
            <person name="Vaario L.-M."/>
            <person name="Yamada A."/>
            <person name="Yan M."/>
            <person name="Wang P."/>
            <person name="Xu J."/>
            <person name="Bruns T."/>
            <person name="Baldrian P."/>
            <person name="Vilgalys R."/>
            <person name="Henrissat B."/>
            <person name="Grigoriev I.V."/>
            <person name="Hibbett D."/>
            <person name="Nagy L.G."/>
            <person name="Martin F.M."/>
        </authorList>
    </citation>
    <scope>NUCLEOTIDE SEQUENCE</scope>
    <source>
        <strain evidence="3">BED1</strain>
    </source>
</reference>
<feature type="region of interest" description="Disordered" evidence="1">
    <location>
        <begin position="709"/>
        <end position="805"/>
    </location>
</feature>
<dbReference type="GO" id="GO:0000931">
    <property type="term" value="C:gamma-tubulin ring complex"/>
    <property type="evidence" value="ECO:0007669"/>
    <property type="project" value="InterPro"/>
</dbReference>
<dbReference type="Proteomes" id="UP001194468">
    <property type="component" value="Unassembled WGS sequence"/>
</dbReference>
<dbReference type="GO" id="GO:0033566">
    <property type="term" value="P:gamma-tubulin complex localization"/>
    <property type="evidence" value="ECO:0007669"/>
    <property type="project" value="InterPro"/>
</dbReference>
<feature type="compositionally biased region" description="Polar residues" evidence="1">
    <location>
        <begin position="227"/>
        <end position="243"/>
    </location>
</feature>
<feature type="compositionally biased region" description="Low complexity" evidence="1">
    <location>
        <begin position="154"/>
        <end position="175"/>
    </location>
</feature>
<accession>A0AAD4C597</accession>
<feature type="compositionally biased region" description="Polar residues" evidence="1">
    <location>
        <begin position="937"/>
        <end position="952"/>
    </location>
</feature>
<gene>
    <name evidence="3" type="ORF">L210DRAFT_985721</name>
</gene>
<feature type="region of interest" description="Disordered" evidence="1">
    <location>
        <begin position="220"/>
        <end position="259"/>
    </location>
</feature>
<dbReference type="GO" id="GO:0010971">
    <property type="term" value="P:positive regulation of G2/M transition of mitotic cell cycle"/>
    <property type="evidence" value="ECO:0007669"/>
    <property type="project" value="TreeGrafter"/>
</dbReference>
<protein>
    <recommendedName>
        <fullName evidence="2">Protein Zds1 C-terminal domain-containing protein</fullName>
    </recommendedName>
</protein>
<sequence length="1007" mass="110637">MSSKDSDRITAAQQTLDTLFDISQLLNTQLDKETLATCVGMIESGVNPEALARTLCQLDHFLRLNALHLLHLLHHLLHTNGGFDHRNDLGASLFTPHVVLDHLTHRPMQPSQLEIQREVEALRDIRRRSTSQGGPGALILDPDLPTPSSPPSPTASYWSAASATQQLNDGDSSSGSHEDSSSSEERATSSDDPFHLFWVPARLHPEIAPAEFRALLKEHARTPPPDGSNTNTLGRSLTVSSTGLERKRSMLSRQYMPPETDDIEEETIVPIRRNRTVLAYAGPQLTISDLQRLEELAEEATKDGDPSKLRTALRRSLSLNVSPTAIDTMDDIPPMPDEADAPIIVPPPGLILRRAARTKIRKASIPAGEGRGFSGRWRRPTATVTEQRTSSDLSSNDHTSEQGDNTEQFRRPRTFSNESITSDEQSPHRSDPYSEETSIYDSYVREDPESEIARSIQSLVAPQTPLLSLTLPAEDPKLSSAEVTSEPPPVYPTPEPELQHPQPQRLNLAAPIEETPRTPSPDATLVSATEETAVASTIVDVPVSTEKSASPGRKKEKDRKGLFSKWGSIDKNGKKAAKAERDREKETQRAEKEKEKEKEKESGFFGSLFSSKKRQDDSSSQTSGHAGSGREAATALLGASKSSKGLPTSPSPQPGLQGPYARYPIHVERAIYRLSHIKLANPRRPLYEQVLISNLMFWYLGVINKTQNPTPAAPPNQGAMGTAPVQPVSEQEEAQRREAEDLQRAENERLEREKQEREREQKERERELQQQQQQQKEKSRRGTLTKANPTQQARRAGEMLVKGPQYSMQHRVMEQEYHGPAYGYGSPSQSPGAAAAPRIHRQSSPPVNQPQSIVEPESSAYMYPGDMDPHLPLGAVLPTPDSLPASSTAGLRTRPSSSSSPPPTNGPFQADSPPQPVATHRSRSPPPPNHNRYSPSQPSRGPTRSLSATPNSGVPLPADGKTRKAVSAHAVVPSPNGRPRASIGSAPMSKAEEEDVPLAVYQQRRRR</sequence>
<dbReference type="AlphaFoldDB" id="A0AAD4C597"/>
<feature type="region of interest" description="Disordered" evidence="1">
    <location>
        <begin position="128"/>
        <end position="190"/>
    </location>
</feature>
<feature type="region of interest" description="Disordered" evidence="1">
    <location>
        <begin position="817"/>
        <end position="1007"/>
    </location>
</feature>
<dbReference type="SMART" id="SM01327">
    <property type="entry name" value="Zds_C"/>
    <property type="match status" value="1"/>
</dbReference>
<evidence type="ECO:0000313" key="4">
    <source>
        <dbReference type="Proteomes" id="UP001194468"/>
    </source>
</evidence>
<dbReference type="Pfam" id="PF08632">
    <property type="entry name" value="Zds_C"/>
    <property type="match status" value="1"/>
</dbReference>
<proteinExistence type="predicted"/>
<feature type="compositionally biased region" description="Pro residues" evidence="1">
    <location>
        <begin position="144"/>
        <end position="153"/>
    </location>
</feature>
<dbReference type="PANTHER" id="PTHR28089:SF1">
    <property type="entry name" value="PROTEIN ZDS1-RELATED"/>
    <property type="match status" value="1"/>
</dbReference>
<dbReference type="Pfam" id="PF12554">
    <property type="entry name" value="MOZART1"/>
    <property type="match status" value="1"/>
</dbReference>
<feature type="compositionally biased region" description="Basic and acidic residues" evidence="1">
    <location>
        <begin position="733"/>
        <end position="768"/>
    </location>
</feature>
<feature type="compositionally biased region" description="Pro residues" evidence="1">
    <location>
        <begin position="486"/>
        <end position="495"/>
    </location>
</feature>
<feature type="domain" description="Protein Zds1 C-terminal" evidence="2">
    <location>
        <begin position="652"/>
        <end position="704"/>
    </location>
</feature>
<evidence type="ECO:0000256" key="1">
    <source>
        <dbReference type="SAM" id="MobiDB-lite"/>
    </source>
</evidence>
<dbReference type="InterPro" id="IPR022214">
    <property type="entry name" value="MZT1"/>
</dbReference>
<feature type="compositionally biased region" description="Basic and acidic residues" evidence="1">
    <location>
        <begin position="176"/>
        <end position="190"/>
    </location>
</feature>
<evidence type="ECO:0000259" key="2">
    <source>
        <dbReference type="SMART" id="SM01327"/>
    </source>
</evidence>
<dbReference type="InterPro" id="IPR013941">
    <property type="entry name" value="ZDS1_C"/>
</dbReference>
<organism evidence="3 4">
    <name type="scientific">Boletus edulis BED1</name>
    <dbReference type="NCBI Taxonomy" id="1328754"/>
    <lineage>
        <taxon>Eukaryota</taxon>
        <taxon>Fungi</taxon>
        <taxon>Dikarya</taxon>
        <taxon>Basidiomycota</taxon>
        <taxon>Agaricomycotina</taxon>
        <taxon>Agaricomycetes</taxon>
        <taxon>Agaricomycetidae</taxon>
        <taxon>Boletales</taxon>
        <taxon>Boletineae</taxon>
        <taxon>Boletaceae</taxon>
        <taxon>Boletoideae</taxon>
        <taxon>Boletus</taxon>
    </lineage>
</organism>
<dbReference type="PANTHER" id="PTHR28089">
    <property type="entry name" value="PROTEIN ZDS1-RELATED"/>
    <property type="match status" value="1"/>
</dbReference>
<dbReference type="GO" id="GO:0005737">
    <property type="term" value="C:cytoplasm"/>
    <property type="evidence" value="ECO:0007669"/>
    <property type="project" value="TreeGrafter"/>
</dbReference>
<keyword evidence="4" id="KW-1185">Reference proteome</keyword>
<dbReference type="InterPro" id="IPR040206">
    <property type="entry name" value="Zds1/2"/>
</dbReference>
<feature type="compositionally biased region" description="Polar residues" evidence="1">
    <location>
        <begin position="842"/>
        <end position="852"/>
    </location>
</feature>
<evidence type="ECO:0000313" key="3">
    <source>
        <dbReference type="EMBL" id="KAF8449237.1"/>
    </source>
</evidence>
<feature type="compositionally biased region" description="Polar residues" evidence="1">
    <location>
        <begin position="382"/>
        <end position="406"/>
    </location>
</feature>
<dbReference type="EMBL" id="WHUW01000003">
    <property type="protein sequence ID" value="KAF8449237.1"/>
    <property type="molecule type" value="Genomic_DNA"/>
</dbReference>
<feature type="compositionally biased region" description="Polar residues" evidence="1">
    <location>
        <begin position="414"/>
        <end position="424"/>
    </location>
</feature>